<sequence length="86" mass="9364">MNIQFSLNTSLESDSLLRNYPDSLVFLAAPPIPKVIFEGSSGISWLGAFCSSLGGTLYALATQILLLGWYLQRMLTCTRNGYSGLV</sequence>
<dbReference type="Proteomes" id="UP000054217">
    <property type="component" value="Unassembled WGS sequence"/>
</dbReference>
<evidence type="ECO:0000256" key="1">
    <source>
        <dbReference type="SAM" id="Phobius"/>
    </source>
</evidence>
<keyword evidence="1" id="KW-0812">Transmembrane</keyword>
<evidence type="ECO:0000313" key="3">
    <source>
        <dbReference type="Proteomes" id="UP000054217"/>
    </source>
</evidence>
<accession>A0A0C3P798</accession>
<gene>
    <name evidence="2" type="ORF">M404DRAFT_1001399</name>
</gene>
<keyword evidence="3" id="KW-1185">Reference proteome</keyword>
<dbReference type="HOGENOM" id="CLU_2498761_0_0_1"/>
<reference evidence="3" key="2">
    <citation type="submission" date="2015-01" db="EMBL/GenBank/DDBJ databases">
        <title>Evolutionary Origins and Diversification of the Mycorrhizal Mutualists.</title>
        <authorList>
            <consortium name="DOE Joint Genome Institute"/>
            <consortium name="Mycorrhizal Genomics Consortium"/>
            <person name="Kohler A."/>
            <person name="Kuo A."/>
            <person name="Nagy L.G."/>
            <person name="Floudas D."/>
            <person name="Copeland A."/>
            <person name="Barry K.W."/>
            <person name="Cichocki N."/>
            <person name="Veneault-Fourrey C."/>
            <person name="LaButti K."/>
            <person name="Lindquist E.A."/>
            <person name="Lipzen A."/>
            <person name="Lundell T."/>
            <person name="Morin E."/>
            <person name="Murat C."/>
            <person name="Riley R."/>
            <person name="Ohm R."/>
            <person name="Sun H."/>
            <person name="Tunlid A."/>
            <person name="Henrissat B."/>
            <person name="Grigoriev I.V."/>
            <person name="Hibbett D.S."/>
            <person name="Martin F."/>
        </authorList>
    </citation>
    <scope>NUCLEOTIDE SEQUENCE [LARGE SCALE GENOMIC DNA]</scope>
    <source>
        <strain evidence="3">Marx 270</strain>
    </source>
</reference>
<dbReference type="EMBL" id="KN831976">
    <property type="protein sequence ID" value="KIO03486.1"/>
    <property type="molecule type" value="Genomic_DNA"/>
</dbReference>
<protein>
    <submittedName>
        <fullName evidence="2">Uncharacterized protein</fullName>
    </submittedName>
</protein>
<dbReference type="InParanoid" id="A0A0C3P798"/>
<evidence type="ECO:0000313" key="2">
    <source>
        <dbReference type="EMBL" id="KIO03486.1"/>
    </source>
</evidence>
<proteinExistence type="predicted"/>
<keyword evidence="1" id="KW-0472">Membrane</keyword>
<dbReference type="AlphaFoldDB" id="A0A0C3P798"/>
<keyword evidence="1" id="KW-1133">Transmembrane helix</keyword>
<name>A0A0C3P798_PISTI</name>
<reference evidence="2 3" key="1">
    <citation type="submission" date="2014-04" db="EMBL/GenBank/DDBJ databases">
        <authorList>
            <consortium name="DOE Joint Genome Institute"/>
            <person name="Kuo A."/>
            <person name="Kohler A."/>
            <person name="Costa M.D."/>
            <person name="Nagy L.G."/>
            <person name="Floudas D."/>
            <person name="Copeland A."/>
            <person name="Barry K.W."/>
            <person name="Cichocki N."/>
            <person name="Veneault-Fourrey C."/>
            <person name="LaButti K."/>
            <person name="Lindquist E.A."/>
            <person name="Lipzen A."/>
            <person name="Lundell T."/>
            <person name="Morin E."/>
            <person name="Murat C."/>
            <person name="Sun H."/>
            <person name="Tunlid A."/>
            <person name="Henrissat B."/>
            <person name="Grigoriev I.V."/>
            <person name="Hibbett D.S."/>
            <person name="Martin F."/>
            <person name="Nordberg H.P."/>
            <person name="Cantor M.N."/>
            <person name="Hua S.X."/>
        </authorList>
    </citation>
    <scope>NUCLEOTIDE SEQUENCE [LARGE SCALE GENOMIC DNA]</scope>
    <source>
        <strain evidence="2 3">Marx 270</strain>
    </source>
</reference>
<organism evidence="2 3">
    <name type="scientific">Pisolithus tinctorius Marx 270</name>
    <dbReference type="NCBI Taxonomy" id="870435"/>
    <lineage>
        <taxon>Eukaryota</taxon>
        <taxon>Fungi</taxon>
        <taxon>Dikarya</taxon>
        <taxon>Basidiomycota</taxon>
        <taxon>Agaricomycotina</taxon>
        <taxon>Agaricomycetes</taxon>
        <taxon>Agaricomycetidae</taxon>
        <taxon>Boletales</taxon>
        <taxon>Sclerodermatineae</taxon>
        <taxon>Pisolithaceae</taxon>
        <taxon>Pisolithus</taxon>
    </lineage>
</organism>
<feature type="transmembrane region" description="Helical" evidence="1">
    <location>
        <begin position="43"/>
        <end position="71"/>
    </location>
</feature>